<dbReference type="EMBL" id="OZ075128">
    <property type="protein sequence ID" value="CAL4955769.1"/>
    <property type="molecule type" value="Genomic_DNA"/>
</dbReference>
<reference evidence="3 4" key="2">
    <citation type="submission" date="2024-10" db="EMBL/GenBank/DDBJ databases">
        <authorList>
            <person name="Ryan C."/>
        </authorList>
    </citation>
    <scope>NUCLEOTIDE SEQUENCE [LARGE SCALE GENOMIC DNA]</scope>
</reference>
<feature type="region of interest" description="Disordered" evidence="1">
    <location>
        <begin position="107"/>
        <end position="136"/>
    </location>
</feature>
<accession>A0ABC8Z5C6</accession>
<organism evidence="3 4">
    <name type="scientific">Urochloa decumbens</name>
    <dbReference type="NCBI Taxonomy" id="240449"/>
    <lineage>
        <taxon>Eukaryota</taxon>
        <taxon>Viridiplantae</taxon>
        <taxon>Streptophyta</taxon>
        <taxon>Embryophyta</taxon>
        <taxon>Tracheophyta</taxon>
        <taxon>Spermatophyta</taxon>
        <taxon>Magnoliopsida</taxon>
        <taxon>Liliopsida</taxon>
        <taxon>Poales</taxon>
        <taxon>Poaceae</taxon>
        <taxon>PACMAD clade</taxon>
        <taxon>Panicoideae</taxon>
        <taxon>Panicodae</taxon>
        <taxon>Paniceae</taxon>
        <taxon>Melinidinae</taxon>
        <taxon>Urochloa</taxon>
    </lineage>
</organism>
<dbReference type="InterPro" id="IPR058594">
    <property type="entry name" value="PB1-like_dom_pln"/>
</dbReference>
<evidence type="ECO:0000313" key="4">
    <source>
        <dbReference type="Proteomes" id="UP001497457"/>
    </source>
</evidence>
<dbReference type="Proteomes" id="UP001497457">
    <property type="component" value="Chromosome 18b"/>
</dbReference>
<reference evidence="4" key="1">
    <citation type="submission" date="2024-06" db="EMBL/GenBank/DDBJ databases">
        <authorList>
            <person name="Ryan C."/>
        </authorList>
    </citation>
    <scope>NUCLEOTIDE SEQUENCE [LARGE SCALE GENOMIC DNA]</scope>
</reference>
<protein>
    <recommendedName>
        <fullName evidence="2">PB1-like domain-containing protein</fullName>
    </recommendedName>
</protein>
<proteinExistence type="predicted"/>
<name>A0ABC8Z5C6_9POAL</name>
<dbReference type="Pfam" id="PF26130">
    <property type="entry name" value="PB1-like"/>
    <property type="match status" value="1"/>
</dbReference>
<evidence type="ECO:0000259" key="2">
    <source>
        <dbReference type="Pfam" id="PF26130"/>
    </source>
</evidence>
<feature type="region of interest" description="Disordered" evidence="1">
    <location>
        <begin position="161"/>
        <end position="208"/>
    </location>
</feature>
<sequence>MDNLGFLLVRFHLGGEFVRLGNTIDFVGGDEAWSYIEREKVSICEIVGNLKRHMIITDKDLVFLHWLFPGKELVNGLRPLKDDKECSYMSKCTIDSGVADVYAEVVHENSEEEDESDSEYELEEEEESDSEGDDHAISVPIAILSPSKHLEGYKYFYRSSEYPENSRKVQPGSKKSQAEYNGDNSWDGEDSENSEDEEAMQYRRNAKE</sequence>
<keyword evidence="4" id="KW-1185">Reference proteome</keyword>
<dbReference type="AlphaFoldDB" id="A0ABC8Z5C6"/>
<evidence type="ECO:0000313" key="3">
    <source>
        <dbReference type="EMBL" id="CAL4955769.1"/>
    </source>
</evidence>
<feature type="domain" description="PB1-like" evidence="2">
    <location>
        <begin position="9"/>
        <end position="103"/>
    </location>
</feature>
<gene>
    <name evidence="3" type="ORF">URODEC1_LOCUS41632</name>
</gene>
<feature type="compositionally biased region" description="Acidic residues" evidence="1">
    <location>
        <begin position="110"/>
        <end position="132"/>
    </location>
</feature>
<evidence type="ECO:0000256" key="1">
    <source>
        <dbReference type="SAM" id="MobiDB-lite"/>
    </source>
</evidence>
<feature type="compositionally biased region" description="Acidic residues" evidence="1">
    <location>
        <begin position="186"/>
        <end position="199"/>
    </location>
</feature>